<reference evidence="8" key="1">
    <citation type="submission" date="2016-10" db="EMBL/GenBank/DDBJ databases">
        <authorList>
            <person name="Varghese N."/>
            <person name="Submissions S."/>
        </authorList>
    </citation>
    <scope>NUCLEOTIDE SEQUENCE [LARGE SCALE GENOMIC DNA]</scope>
    <source>
        <strain evidence="8">Nm10</strain>
    </source>
</reference>
<keyword evidence="5" id="KW-0560">Oxidoreductase</keyword>
<feature type="domain" description="FAD-binding PCMH-type" evidence="6">
    <location>
        <begin position="36"/>
        <end position="215"/>
    </location>
</feature>
<dbReference type="Gene3D" id="3.30.70.2190">
    <property type="match status" value="1"/>
</dbReference>
<dbReference type="FunFam" id="1.10.45.10:FF:000001">
    <property type="entry name" value="D-lactate dehydrogenase mitochondrial"/>
    <property type="match status" value="1"/>
</dbReference>
<organism evidence="7 8">
    <name type="scientific">Nitrosomonas ureae</name>
    <dbReference type="NCBI Taxonomy" id="44577"/>
    <lineage>
        <taxon>Bacteria</taxon>
        <taxon>Pseudomonadati</taxon>
        <taxon>Pseudomonadota</taxon>
        <taxon>Betaproteobacteria</taxon>
        <taxon>Nitrosomonadales</taxon>
        <taxon>Nitrosomonadaceae</taxon>
        <taxon>Nitrosomonas</taxon>
    </lineage>
</organism>
<dbReference type="SUPFAM" id="SSF55103">
    <property type="entry name" value="FAD-linked oxidases, C-terminal domain"/>
    <property type="match status" value="1"/>
</dbReference>
<dbReference type="Gene3D" id="1.10.45.10">
    <property type="entry name" value="Vanillyl-alcohol Oxidase, Chain A, domain 4"/>
    <property type="match status" value="1"/>
</dbReference>
<protein>
    <submittedName>
        <fullName evidence="7">D-lactate dehydrogenase</fullName>
    </submittedName>
</protein>
<dbReference type="InterPro" id="IPR016169">
    <property type="entry name" value="FAD-bd_PCMH_sub2"/>
</dbReference>
<dbReference type="FunFam" id="3.30.70.2740:FF:000001">
    <property type="entry name" value="D-lactate dehydrogenase mitochondrial"/>
    <property type="match status" value="1"/>
</dbReference>
<dbReference type="InterPro" id="IPR016167">
    <property type="entry name" value="FAD-bd_PCMH_sub1"/>
</dbReference>
<dbReference type="Gene3D" id="3.30.465.10">
    <property type="match status" value="1"/>
</dbReference>
<keyword evidence="3" id="KW-0285">Flavoprotein</keyword>
<dbReference type="InterPro" id="IPR016171">
    <property type="entry name" value="Vanillyl_alc_oxidase_C-sub2"/>
</dbReference>
<comment type="cofactor">
    <cofactor evidence="1">
        <name>FAD</name>
        <dbReference type="ChEBI" id="CHEBI:57692"/>
    </cofactor>
</comment>
<name>A0A1H2EIN8_9PROT</name>
<evidence type="ECO:0000313" key="8">
    <source>
        <dbReference type="Proteomes" id="UP000182882"/>
    </source>
</evidence>
<dbReference type="PANTHER" id="PTHR42934">
    <property type="entry name" value="GLYCOLATE OXIDASE SUBUNIT GLCD"/>
    <property type="match status" value="1"/>
</dbReference>
<comment type="similarity">
    <text evidence="2">Belongs to the FAD-binding oxidoreductase/transferase type 4 family.</text>
</comment>
<dbReference type="PANTHER" id="PTHR42934:SF2">
    <property type="entry name" value="GLYCOLATE OXIDASE SUBUNIT GLCD"/>
    <property type="match status" value="1"/>
</dbReference>
<dbReference type="GO" id="GO:0071949">
    <property type="term" value="F:FAD binding"/>
    <property type="evidence" value="ECO:0007669"/>
    <property type="project" value="InterPro"/>
</dbReference>
<dbReference type="GO" id="GO:0016491">
    <property type="term" value="F:oxidoreductase activity"/>
    <property type="evidence" value="ECO:0007669"/>
    <property type="project" value="UniProtKB-KW"/>
</dbReference>
<evidence type="ECO:0000256" key="2">
    <source>
        <dbReference type="ARBA" id="ARBA00008000"/>
    </source>
</evidence>
<dbReference type="Gene3D" id="3.30.70.2740">
    <property type="match status" value="1"/>
</dbReference>
<evidence type="ECO:0000313" key="7">
    <source>
        <dbReference type="EMBL" id="SDT94944.1"/>
    </source>
</evidence>
<sequence>MLPANLLTELQRTFPPDRFYTDPVDCYSYAYDNSRKIFPPDAVLFPLTTEEVRQIVLLCNQYHVPLIPRGRGTGTAGGSLPEFGGIALSMERMLNIISIDPANRIIVAEPGVLNQTVQDAAKPHGFFWPPDPSSAQFSSIGGNIATSAGGPHAVKYGTTREHVLGLKAVTGTGDLITTGCYTTKGVVGYDLTRLLIGSEGTLAVITEATLKLSALPSAVAGITANFNDLSSCTQAIVNIMALPQLPSALEFLDAGSLNLIRGRYPNMLPVDTHAMLMIEVDGFDQDISTSITAILEACRSDGLISAQQANDTAALWQARKALSPLLKEIAPKKINEDVVVPVSTLPQFLAGLRRLSDHYQLHNVNFGHAGNGNIHVNLLINPDDTEEVSRAERCLDEIFDLVIKLRGTLSGEHGIGSEKRAFVTKEIDHVTLDLMRNIKQVFDPNNILNPGKVFPATP</sequence>
<dbReference type="AlphaFoldDB" id="A0A1H2EIN8"/>
<dbReference type="Gene3D" id="3.30.43.10">
    <property type="entry name" value="Uridine Diphospho-n-acetylenolpyruvylglucosamine Reductase, domain 2"/>
    <property type="match status" value="1"/>
</dbReference>
<dbReference type="InterPro" id="IPR016166">
    <property type="entry name" value="FAD-bd_PCMH"/>
</dbReference>
<dbReference type="PROSITE" id="PS51387">
    <property type="entry name" value="FAD_PCMH"/>
    <property type="match status" value="1"/>
</dbReference>
<dbReference type="EMBL" id="FNLN01000013">
    <property type="protein sequence ID" value="SDT94944.1"/>
    <property type="molecule type" value="Genomic_DNA"/>
</dbReference>
<proteinExistence type="inferred from homology"/>
<dbReference type="KEGG" id="nur:ATY38_03180"/>
<evidence type="ECO:0000256" key="1">
    <source>
        <dbReference type="ARBA" id="ARBA00001974"/>
    </source>
</evidence>
<evidence type="ECO:0000256" key="4">
    <source>
        <dbReference type="ARBA" id="ARBA00022827"/>
    </source>
</evidence>
<dbReference type="InterPro" id="IPR004113">
    <property type="entry name" value="FAD-bd_oxidored_4_C"/>
</dbReference>
<dbReference type="RefSeq" id="WP_062558020.1">
    <property type="nucleotide sequence ID" value="NZ_CP013341.1"/>
</dbReference>
<evidence type="ECO:0000256" key="3">
    <source>
        <dbReference type="ARBA" id="ARBA00022630"/>
    </source>
</evidence>
<gene>
    <name evidence="7" type="ORF">SAMN05216406_11310</name>
</gene>
<accession>A0A1H2EIN8</accession>
<evidence type="ECO:0000259" key="6">
    <source>
        <dbReference type="PROSITE" id="PS51387"/>
    </source>
</evidence>
<dbReference type="SUPFAM" id="SSF56176">
    <property type="entry name" value="FAD-binding/transporter-associated domain-like"/>
    <property type="match status" value="1"/>
</dbReference>
<evidence type="ECO:0000256" key="5">
    <source>
        <dbReference type="ARBA" id="ARBA00023002"/>
    </source>
</evidence>
<dbReference type="InterPro" id="IPR051914">
    <property type="entry name" value="FAD-linked_OxidoTrans_Type4"/>
</dbReference>
<keyword evidence="8" id="KW-1185">Reference proteome</keyword>
<dbReference type="InterPro" id="IPR036318">
    <property type="entry name" value="FAD-bd_PCMH-like_sf"/>
</dbReference>
<dbReference type="Proteomes" id="UP000182882">
    <property type="component" value="Unassembled WGS sequence"/>
</dbReference>
<keyword evidence="4" id="KW-0274">FAD</keyword>
<dbReference type="InterPro" id="IPR016164">
    <property type="entry name" value="FAD-linked_Oxase-like_C"/>
</dbReference>
<dbReference type="Pfam" id="PF02913">
    <property type="entry name" value="FAD-oxidase_C"/>
    <property type="match status" value="1"/>
</dbReference>
<dbReference type="InterPro" id="IPR006094">
    <property type="entry name" value="Oxid_FAD_bind_N"/>
</dbReference>
<dbReference type="Pfam" id="PF01565">
    <property type="entry name" value="FAD_binding_4"/>
    <property type="match status" value="1"/>
</dbReference>